<dbReference type="InterPro" id="IPR016181">
    <property type="entry name" value="Acyl_CoA_acyltransferase"/>
</dbReference>
<dbReference type="Pfam" id="PF13673">
    <property type="entry name" value="Acetyltransf_10"/>
    <property type="match status" value="1"/>
</dbReference>
<organism evidence="2 3">
    <name type="scientific">Kineothrix alysoides</name>
    <dbReference type="NCBI Taxonomy" id="1469948"/>
    <lineage>
        <taxon>Bacteria</taxon>
        <taxon>Bacillati</taxon>
        <taxon>Bacillota</taxon>
        <taxon>Clostridia</taxon>
        <taxon>Lachnospirales</taxon>
        <taxon>Lachnospiraceae</taxon>
        <taxon>Kineothrix</taxon>
    </lineage>
</organism>
<keyword evidence="2" id="KW-0687">Ribonucleoprotein</keyword>
<dbReference type="Proteomes" id="UP000295718">
    <property type="component" value="Unassembled WGS sequence"/>
</dbReference>
<proteinExistence type="predicted"/>
<evidence type="ECO:0000313" key="2">
    <source>
        <dbReference type="EMBL" id="TCL55890.1"/>
    </source>
</evidence>
<accession>A0A4R1QXL4</accession>
<evidence type="ECO:0000313" key="3">
    <source>
        <dbReference type="Proteomes" id="UP000295718"/>
    </source>
</evidence>
<dbReference type="GO" id="GO:0016747">
    <property type="term" value="F:acyltransferase activity, transferring groups other than amino-acyl groups"/>
    <property type="evidence" value="ECO:0007669"/>
    <property type="project" value="InterPro"/>
</dbReference>
<comment type="caution">
    <text evidence="2">The sequence shown here is derived from an EMBL/GenBank/DDBJ whole genome shotgun (WGS) entry which is preliminary data.</text>
</comment>
<keyword evidence="2" id="KW-0689">Ribosomal protein</keyword>
<reference evidence="2 3" key="1">
    <citation type="submission" date="2019-03" db="EMBL/GenBank/DDBJ databases">
        <title>Genomic Encyclopedia of Type Strains, Phase IV (KMG-IV): sequencing the most valuable type-strain genomes for metagenomic binning, comparative biology and taxonomic classification.</title>
        <authorList>
            <person name="Goeker M."/>
        </authorList>
    </citation>
    <scope>NUCLEOTIDE SEQUENCE [LARGE SCALE GENOMIC DNA]</scope>
    <source>
        <strain evidence="2 3">DSM 100556</strain>
    </source>
</reference>
<dbReference type="PANTHER" id="PTHR43451:SF1">
    <property type="entry name" value="ACETYLTRANSFERASE"/>
    <property type="match status" value="1"/>
</dbReference>
<dbReference type="STRING" id="1469948.GCA_000732725_00611"/>
<dbReference type="AlphaFoldDB" id="A0A4R1QXL4"/>
<dbReference type="PROSITE" id="PS51186">
    <property type="entry name" value="GNAT"/>
    <property type="match status" value="1"/>
</dbReference>
<dbReference type="GO" id="GO:0005840">
    <property type="term" value="C:ribosome"/>
    <property type="evidence" value="ECO:0007669"/>
    <property type="project" value="UniProtKB-KW"/>
</dbReference>
<dbReference type="PANTHER" id="PTHR43451">
    <property type="entry name" value="ACETYLTRANSFERASE (GNAT) FAMILY PROTEIN"/>
    <property type="match status" value="1"/>
</dbReference>
<dbReference type="EMBL" id="SLUO01000013">
    <property type="protein sequence ID" value="TCL55890.1"/>
    <property type="molecule type" value="Genomic_DNA"/>
</dbReference>
<dbReference type="InterPro" id="IPR052564">
    <property type="entry name" value="N-acetyltrans/Recomb-assoc"/>
</dbReference>
<protein>
    <submittedName>
        <fullName evidence="2">Ribosomal protein S18 acetylase RimI-like enzyme</fullName>
    </submittedName>
</protein>
<dbReference type="CDD" id="cd04301">
    <property type="entry name" value="NAT_SF"/>
    <property type="match status" value="1"/>
</dbReference>
<dbReference type="Gene3D" id="3.40.630.30">
    <property type="match status" value="1"/>
</dbReference>
<name>A0A4R1QXL4_9FIRM</name>
<evidence type="ECO:0000259" key="1">
    <source>
        <dbReference type="PROSITE" id="PS51186"/>
    </source>
</evidence>
<dbReference type="RefSeq" id="WP_051869264.1">
    <property type="nucleotide sequence ID" value="NZ_JPNB01000001.1"/>
</dbReference>
<dbReference type="OrthoDB" id="307526at2"/>
<gene>
    <name evidence="2" type="ORF">EDD76_11324</name>
</gene>
<dbReference type="SUPFAM" id="SSF55729">
    <property type="entry name" value="Acyl-CoA N-acyltransferases (Nat)"/>
    <property type="match status" value="1"/>
</dbReference>
<keyword evidence="3" id="KW-1185">Reference proteome</keyword>
<feature type="domain" description="N-acetyltransferase" evidence="1">
    <location>
        <begin position="7"/>
        <end position="158"/>
    </location>
</feature>
<sequence length="158" mass="18414">MLDRDKIEIRELKLSEIEDGVQLIWEVFQEFVAPDYMQEGIDVFYEEFVQGEWFRAKFASRKEIMYGAFIEDILVGVLCLSEKNTVSCVFIDGNYHRMGIGKELFYAIIEKLHNKGVKRITLNASPYAVPFYHHIGFVDIGIQTEYKGIVYTPMELLL</sequence>
<dbReference type="InterPro" id="IPR000182">
    <property type="entry name" value="GNAT_dom"/>
</dbReference>